<dbReference type="InterPro" id="IPR038461">
    <property type="entry name" value="Schlafen_AlbA_2_dom_sf"/>
</dbReference>
<evidence type="ECO:0000313" key="2">
    <source>
        <dbReference type="EMBL" id="KRG17185.1"/>
    </source>
</evidence>
<organism evidence="2">
    <name type="scientific">Candidatus Berkiella cookevillensis</name>
    <dbReference type="NCBI Taxonomy" id="437022"/>
    <lineage>
        <taxon>Bacteria</taxon>
        <taxon>Pseudomonadati</taxon>
        <taxon>Pseudomonadota</taxon>
        <taxon>Gammaproteobacteria</taxon>
        <taxon>Candidatus Berkiellales</taxon>
        <taxon>Candidatus Berkiellaceae</taxon>
        <taxon>Candidatus Berkiella</taxon>
    </lineage>
</organism>
<feature type="domain" description="Schlafen AlbA-2" evidence="1">
    <location>
        <begin position="19"/>
        <end position="140"/>
    </location>
</feature>
<dbReference type="Gene3D" id="3.30.950.30">
    <property type="entry name" value="Schlafen, AAA domain"/>
    <property type="match status" value="1"/>
</dbReference>
<dbReference type="EMBL" id="LKHV02000001">
    <property type="protein sequence ID" value="MCS5709279.1"/>
    <property type="molecule type" value="Genomic_DNA"/>
</dbReference>
<dbReference type="PANTHER" id="PTHR30595">
    <property type="entry name" value="GLPR-RELATED TRANSCRIPTIONAL REPRESSOR"/>
    <property type="match status" value="1"/>
</dbReference>
<evidence type="ECO:0000259" key="1">
    <source>
        <dbReference type="Pfam" id="PF04326"/>
    </source>
</evidence>
<dbReference type="Gene3D" id="3.30.565.60">
    <property type="match status" value="1"/>
</dbReference>
<gene>
    <name evidence="3" type="ORF">CC99x_010220</name>
    <name evidence="2" type="ORF">CC99x_02561</name>
</gene>
<accession>A0A0Q9YKZ5</accession>
<dbReference type="Pfam" id="PF13749">
    <property type="entry name" value="HATPase_c_4"/>
    <property type="match status" value="1"/>
</dbReference>
<dbReference type="AlphaFoldDB" id="A0A0Q9YKZ5"/>
<dbReference type="Pfam" id="PF04326">
    <property type="entry name" value="SLFN_AlbA_2"/>
    <property type="match status" value="1"/>
</dbReference>
<dbReference type="RefSeq" id="WP_057625637.1">
    <property type="nucleotide sequence ID" value="NZ_LKHV02000001.1"/>
</dbReference>
<evidence type="ECO:0000313" key="3">
    <source>
        <dbReference type="EMBL" id="MCS5709279.1"/>
    </source>
</evidence>
<dbReference type="PANTHER" id="PTHR30595:SF6">
    <property type="entry name" value="SCHLAFEN ALBA-2 DOMAIN-CONTAINING PROTEIN"/>
    <property type="match status" value="1"/>
</dbReference>
<dbReference type="InterPro" id="IPR038475">
    <property type="entry name" value="RecG_C_sf"/>
</dbReference>
<dbReference type="OrthoDB" id="9805115at2"/>
<sequence>MKPERLVDLLNQLLLGNRESEWLEFKENNSKPEKLGEYISALSNSALLNEQEYGYMVFGVKDNSLEIVGTEFKPKDVKIGNEELENWLARLLNPNTDFKIFEFCYQGKNIALIKIEAAKIQPVAFKNIEYVRVGTYKKKLSDYPEKARKIWGNSVVAAFEERVAKDDVDEDEILGLLDYTKYFELLGIKLPTNKSGIIDKLIEEKFITRKNSSFQITNLGAILFSKNLNQFDGIARKVVRVVLYEGKNRITTRKEHMESKGYAIGFSSLIEYLNDQLPRAEKIGTVFRQDLIDFPEIAIRELVANAVIHQDFSKSGTGPMIEIFSDRVEITNPGKPLIEPQRFMDHSPQSRNEKLAHFMRRIKICEERGSGIDKVISAIEDKQLPGPDFIEEENFLRVILYSHMALSAMGKDDKIRACYQHCCLKHVSNEVMTNESLRQRFNISKQNYSMASRIIADSIKANLIKLQDPDGKSKKLARYIPFWA</sequence>
<reference evidence="3" key="2">
    <citation type="journal article" date="2016" name="Genome Announc.">
        <title>Draft Genome Sequences of Two Novel Amoeba-Resistant Intranuclear Bacteria, 'Candidatus Berkiella cookevillensis' and 'Candidatus Berkiella aquae'.</title>
        <authorList>
            <person name="Mehari Y.T."/>
            <person name="Arivett B.A."/>
            <person name="Farone A.L."/>
            <person name="Gunderson J.H."/>
            <person name="Farone M.B."/>
        </authorList>
    </citation>
    <scope>NUCLEOTIDE SEQUENCE</scope>
    <source>
        <strain evidence="3">CC99</strain>
    </source>
</reference>
<dbReference type="STRING" id="437022.CC99x_02561"/>
<comment type="caution">
    <text evidence="2">The sequence shown here is derived from an EMBL/GenBank/DDBJ whole genome shotgun (WGS) entry which is preliminary data.</text>
</comment>
<protein>
    <submittedName>
        <fullName evidence="3">DNA binding domain-containing protein</fullName>
    </submittedName>
    <submittedName>
        <fullName evidence="2">Divergent AAA domain protein</fullName>
    </submittedName>
</protein>
<evidence type="ECO:0000313" key="4">
    <source>
        <dbReference type="Proteomes" id="UP000051494"/>
    </source>
</evidence>
<dbReference type="InterPro" id="IPR007421">
    <property type="entry name" value="Schlafen_AlbA_2_dom"/>
</dbReference>
<dbReference type="PATRIC" id="fig|1590042.3.peg.2634"/>
<dbReference type="EMBL" id="LKHV01000026">
    <property type="protein sequence ID" value="KRG17185.1"/>
    <property type="molecule type" value="Genomic_DNA"/>
</dbReference>
<name>A0A0Q9YKZ5_9GAMM</name>
<reference evidence="3" key="3">
    <citation type="submission" date="2021-06" db="EMBL/GenBank/DDBJ databases">
        <title>Genomic Description and Analysis of Intracellular Bacteria, Candidatus Berkiella cookevillensis and Candidatus Berkiella aquae.</title>
        <authorList>
            <person name="Kidane D.T."/>
            <person name="Mehari Y.T."/>
            <person name="Rice F.C."/>
            <person name="Arivett B.A."/>
            <person name="Farone A.L."/>
            <person name="Berk S.G."/>
            <person name="Farone M.B."/>
        </authorList>
    </citation>
    <scope>NUCLEOTIDE SEQUENCE</scope>
    <source>
        <strain evidence="3">CC99</strain>
    </source>
</reference>
<proteinExistence type="predicted"/>
<reference evidence="2" key="1">
    <citation type="submission" date="2015-09" db="EMBL/GenBank/DDBJ databases">
        <title>Draft Genome Sequences of Two Novel Amoeba-resistant Intranuclear Bacteria, Candidatus Berkiella cookevillensis and Candidatus Berkiella aquae.</title>
        <authorList>
            <person name="Mehari Y.T."/>
            <person name="Arivett B.A."/>
            <person name="Farone A.L."/>
            <person name="Gunderson J.H."/>
            <person name="Farone M.B."/>
        </authorList>
    </citation>
    <scope>NUCLEOTIDE SEQUENCE [LARGE SCALE GENOMIC DNA]</scope>
    <source>
        <strain evidence="2">CC99</strain>
    </source>
</reference>
<dbReference type="Proteomes" id="UP000051494">
    <property type="component" value="Unassembled WGS sequence"/>
</dbReference>
<keyword evidence="4" id="KW-1185">Reference proteome</keyword>